<dbReference type="UniPathway" id="UPA00232"/>
<dbReference type="RefSeq" id="WP_058484733.1">
    <property type="nucleotide sequence ID" value="NZ_CAAAII010000004.1"/>
</dbReference>
<dbReference type="Proteomes" id="UP000054877">
    <property type="component" value="Unassembled WGS sequence"/>
</dbReference>
<dbReference type="AlphaFoldDB" id="A0A0W0YWF7"/>
<keyword evidence="5" id="KW-0274">FAD</keyword>
<comment type="pathway">
    <text evidence="2">Cofactor biosynthesis; ubiquinone biosynthesis.</text>
</comment>
<dbReference type="PRINTS" id="PR00420">
    <property type="entry name" value="RNGMNOXGNASE"/>
</dbReference>
<evidence type="ECO:0000256" key="7">
    <source>
        <dbReference type="ARBA" id="ARBA00023033"/>
    </source>
</evidence>
<evidence type="ECO:0000256" key="4">
    <source>
        <dbReference type="ARBA" id="ARBA00022630"/>
    </source>
</evidence>
<keyword evidence="7" id="KW-0503">Monooxygenase</keyword>
<dbReference type="STRING" id="452.Lspi_2827"/>
<dbReference type="GO" id="GO:0006744">
    <property type="term" value="P:ubiquinone biosynthetic process"/>
    <property type="evidence" value="ECO:0007669"/>
    <property type="project" value="UniProtKB-UniPathway"/>
</dbReference>
<dbReference type="NCBIfam" id="TIGR01988">
    <property type="entry name" value="Ubi-OHases"/>
    <property type="match status" value="1"/>
</dbReference>
<keyword evidence="8" id="KW-1133">Transmembrane helix</keyword>
<comment type="caution">
    <text evidence="10">The sequence shown here is derived from an EMBL/GenBank/DDBJ whole genome shotgun (WGS) entry which is preliminary data.</text>
</comment>
<dbReference type="Gene3D" id="3.50.50.60">
    <property type="entry name" value="FAD/NAD(P)-binding domain"/>
    <property type="match status" value="2"/>
</dbReference>
<dbReference type="InterPro" id="IPR002938">
    <property type="entry name" value="FAD-bd"/>
</dbReference>
<feature type="transmembrane region" description="Helical" evidence="8">
    <location>
        <begin position="6"/>
        <end position="24"/>
    </location>
</feature>
<dbReference type="EC" id="1.14.-.-" evidence="10"/>
<organism evidence="10 11">
    <name type="scientific">Legionella spiritensis</name>
    <dbReference type="NCBI Taxonomy" id="452"/>
    <lineage>
        <taxon>Bacteria</taxon>
        <taxon>Pseudomonadati</taxon>
        <taxon>Pseudomonadota</taxon>
        <taxon>Gammaproteobacteria</taxon>
        <taxon>Legionellales</taxon>
        <taxon>Legionellaceae</taxon>
        <taxon>Legionella</taxon>
    </lineage>
</organism>
<name>A0A0W0YWF7_LEGSP</name>
<dbReference type="Pfam" id="PF01494">
    <property type="entry name" value="FAD_binding_3"/>
    <property type="match status" value="1"/>
</dbReference>
<comment type="cofactor">
    <cofactor evidence="1">
        <name>FAD</name>
        <dbReference type="ChEBI" id="CHEBI:57692"/>
    </cofactor>
</comment>
<dbReference type="GO" id="GO:0071949">
    <property type="term" value="F:FAD binding"/>
    <property type="evidence" value="ECO:0007669"/>
    <property type="project" value="InterPro"/>
</dbReference>
<evidence type="ECO:0000256" key="8">
    <source>
        <dbReference type="SAM" id="Phobius"/>
    </source>
</evidence>
<keyword evidence="6 10" id="KW-0560">Oxidoreductase</keyword>
<dbReference type="GO" id="GO:0008681">
    <property type="term" value="F:2-octaprenyl-6-methoxyphenol hydroxylase activity"/>
    <property type="evidence" value="ECO:0007669"/>
    <property type="project" value="TreeGrafter"/>
</dbReference>
<evidence type="ECO:0000256" key="3">
    <source>
        <dbReference type="ARBA" id="ARBA00005349"/>
    </source>
</evidence>
<comment type="similarity">
    <text evidence="3">Belongs to the UbiH/COQ6 family.</text>
</comment>
<dbReference type="PANTHER" id="PTHR43876">
    <property type="entry name" value="UBIQUINONE BIOSYNTHESIS MONOOXYGENASE COQ6, MITOCHONDRIAL"/>
    <property type="match status" value="1"/>
</dbReference>
<dbReference type="InterPro" id="IPR010971">
    <property type="entry name" value="UbiH/COQ6"/>
</dbReference>
<dbReference type="PROSITE" id="PS01304">
    <property type="entry name" value="UBIH"/>
    <property type="match status" value="1"/>
</dbReference>
<evidence type="ECO:0000256" key="2">
    <source>
        <dbReference type="ARBA" id="ARBA00004749"/>
    </source>
</evidence>
<dbReference type="SUPFAM" id="SSF51905">
    <property type="entry name" value="FAD/NAD(P)-binding domain"/>
    <property type="match status" value="1"/>
</dbReference>
<keyword evidence="8" id="KW-0812">Transmembrane</keyword>
<evidence type="ECO:0000256" key="1">
    <source>
        <dbReference type="ARBA" id="ARBA00001974"/>
    </source>
</evidence>
<protein>
    <submittedName>
        <fullName evidence="10">2-octaprenyl-6-methoxyphenol hydroxylase</fullName>
        <ecNumber evidence="10">1.14.-.-</ecNumber>
    </submittedName>
</protein>
<accession>A0A0W0YWF7</accession>
<dbReference type="InterPro" id="IPR036188">
    <property type="entry name" value="FAD/NAD-bd_sf"/>
</dbReference>
<keyword evidence="4" id="KW-0285">Flavoprotein</keyword>
<proteinExistence type="inferred from homology"/>
<evidence type="ECO:0000313" key="10">
    <source>
        <dbReference type="EMBL" id="KTD61207.1"/>
    </source>
</evidence>
<dbReference type="InterPro" id="IPR051205">
    <property type="entry name" value="UbiH/COQ6_monooxygenase"/>
</dbReference>
<evidence type="ECO:0000313" key="11">
    <source>
        <dbReference type="Proteomes" id="UP000054877"/>
    </source>
</evidence>
<sequence>MTEQETDVLIIGGGLIGASLLLALRGAGYRTLMIEAQPYSDTLRPDFDARTLALSPASATILDMLGLWPLLAEDTTAIDTIHVSEQFRFGTAQLNAKPHEPLGYVVELQVIHRALHRLLQPNQLLAPAQLIRLDAEQGLATVLYGQEERVIKTRLLVAADGGQSTVRRLTGLSVRTKNYNQHALVANIGLGRDHNQCAYERFTATGPLAMLPMTHRRAAMIWCMPPDEAQRLQALDERSFLRHLQRTFGYKLGRLVKAGHRTTFPLRQVTMPQKADWPLVFVGNAAQTLHPVAGQGFNLGLRDVAALAQCLIQNGIQPAALSAYVTMRHHDQTAVTRLTDGLIRVFGSRLPGLGTGRSFGLMVMNQSPFLKSLLSHYARGYAGIVPDLVCGIGLDKERADATDL</sequence>
<reference evidence="10 11" key="1">
    <citation type="submission" date="2015-11" db="EMBL/GenBank/DDBJ databases">
        <title>Genomic analysis of 38 Legionella species identifies large and diverse effector repertoires.</title>
        <authorList>
            <person name="Burstein D."/>
            <person name="Amaro F."/>
            <person name="Zusman T."/>
            <person name="Lifshitz Z."/>
            <person name="Cohen O."/>
            <person name="Gilbert J.A."/>
            <person name="Pupko T."/>
            <person name="Shuman H.A."/>
            <person name="Segal G."/>
        </authorList>
    </citation>
    <scope>NUCLEOTIDE SEQUENCE [LARGE SCALE GENOMIC DNA]</scope>
    <source>
        <strain evidence="10 11">Mt.St.Helens-9</strain>
    </source>
</reference>
<dbReference type="OrthoDB" id="9769565at2"/>
<evidence type="ECO:0000256" key="5">
    <source>
        <dbReference type="ARBA" id="ARBA00022827"/>
    </source>
</evidence>
<dbReference type="InterPro" id="IPR018168">
    <property type="entry name" value="Ubi_Hdrlase_CS"/>
</dbReference>
<evidence type="ECO:0000256" key="6">
    <source>
        <dbReference type="ARBA" id="ARBA00023002"/>
    </source>
</evidence>
<keyword evidence="11" id="KW-1185">Reference proteome</keyword>
<dbReference type="PATRIC" id="fig|452.5.peg.3130"/>
<keyword evidence="8" id="KW-0472">Membrane</keyword>
<feature type="domain" description="FAD-binding" evidence="9">
    <location>
        <begin position="5"/>
        <end position="337"/>
    </location>
</feature>
<dbReference type="PANTHER" id="PTHR43876:SF8">
    <property type="entry name" value="2-OCTAPRENYL-6-METHOXYPHENOL HYDROXYLASE"/>
    <property type="match status" value="1"/>
</dbReference>
<evidence type="ECO:0000259" key="9">
    <source>
        <dbReference type="Pfam" id="PF01494"/>
    </source>
</evidence>
<gene>
    <name evidence="10" type="primary">ubiH_1</name>
    <name evidence="10" type="ORF">Lspi_2827</name>
</gene>
<dbReference type="EMBL" id="LNYX01000034">
    <property type="protein sequence ID" value="KTD61207.1"/>
    <property type="molecule type" value="Genomic_DNA"/>
</dbReference>